<dbReference type="EMBL" id="BGPR01279855">
    <property type="protein sequence ID" value="GBN20904.1"/>
    <property type="molecule type" value="Genomic_DNA"/>
</dbReference>
<reference evidence="1 2" key="1">
    <citation type="journal article" date="2019" name="Sci. Rep.">
        <title>Orb-weaving spider Araneus ventricosus genome elucidates the spidroin gene catalogue.</title>
        <authorList>
            <person name="Kono N."/>
            <person name="Nakamura H."/>
            <person name="Ohtoshi R."/>
            <person name="Moran D.A.P."/>
            <person name="Shinohara A."/>
            <person name="Yoshida Y."/>
            <person name="Fujiwara M."/>
            <person name="Mori M."/>
            <person name="Tomita M."/>
            <person name="Arakawa K."/>
        </authorList>
    </citation>
    <scope>NUCLEOTIDE SEQUENCE [LARGE SCALE GENOMIC DNA]</scope>
</reference>
<sequence>MTDAQSETPVGNCTEISLGRLPPFSKNIRVTPENLEQQRFFAVPKAYNTDKNLGNTNHGKGNLKFPCAGSRIVSFEFRKSSCCYCLFLYEHGICTTK</sequence>
<dbReference type="AlphaFoldDB" id="A0A4Y2M2V7"/>
<keyword evidence="2" id="KW-1185">Reference proteome</keyword>
<dbReference type="Proteomes" id="UP000499080">
    <property type="component" value="Unassembled WGS sequence"/>
</dbReference>
<organism evidence="1 2">
    <name type="scientific">Araneus ventricosus</name>
    <name type="common">Orbweaver spider</name>
    <name type="synonym">Epeira ventricosa</name>
    <dbReference type="NCBI Taxonomy" id="182803"/>
    <lineage>
        <taxon>Eukaryota</taxon>
        <taxon>Metazoa</taxon>
        <taxon>Ecdysozoa</taxon>
        <taxon>Arthropoda</taxon>
        <taxon>Chelicerata</taxon>
        <taxon>Arachnida</taxon>
        <taxon>Araneae</taxon>
        <taxon>Araneomorphae</taxon>
        <taxon>Entelegynae</taxon>
        <taxon>Araneoidea</taxon>
        <taxon>Araneidae</taxon>
        <taxon>Araneus</taxon>
    </lineage>
</organism>
<comment type="caution">
    <text evidence="1">The sequence shown here is derived from an EMBL/GenBank/DDBJ whole genome shotgun (WGS) entry which is preliminary data.</text>
</comment>
<evidence type="ECO:0000313" key="2">
    <source>
        <dbReference type="Proteomes" id="UP000499080"/>
    </source>
</evidence>
<accession>A0A4Y2M2V7</accession>
<gene>
    <name evidence="1" type="ORF">AVEN_193412_1</name>
</gene>
<protein>
    <submittedName>
        <fullName evidence="1">Uncharacterized protein</fullName>
    </submittedName>
</protein>
<evidence type="ECO:0000313" key="1">
    <source>
        <dbReference type="EMBL" id="GBN20904.1"/>
    </source>
</evidence>
<name>A0A4Y2M2V7_ARAVE</name>
<proteinExistence type="predicted"/>